<comment type="subunit">
    <text evidence="5">The complex is composed of two ATP-binding proteins (OpuCA), two transmembrane proteins (OpuCB and OpuCD) and a solute-binding protein (OpuCC).</text>
</comment>
<evidence type="ECO:0000259" key="8">
    <source>
        <dbReference type="PROSITE" id="PS50893"/>
    </source>
</evidence>
<gene>
    <name evidence="9" type="ORF">H7B90_10605</name>
</gene>
<accession>A0A841TTQ3</accession>
<keyword evidence="1" id="KW-0813">Transport</keyword>
<keyword evidence="10" id="KW-1185">Reference proteome</keyword>
<name>A0A841TTQ3_9BACL</name>
<dbReference type="FunFam" id="3.40.50.300:FF:000425">
    <property type="entry name" value="Probable ABC transporter, ATP-binding subunit"/>
    <property type="match status" value="1"/>
</dbReference>
<dbReference type="EMBL" id="JACJVR010000041">
    <property type="protein sequence ID" value="MBB6691847.1"/>
    <property type="molecule type" value="Genomic_DNA"/>
</dbReference>
<keyword evidence="2" id="KW-0547">Nucleotide-binding</keyword>
<dbReference type="GO" id="GO:0015418">
    <property type="term" value="F:ABC-type quaternary ammonium compound transporting activity"/>
    <property type="evidence" value="ECO:0007669"/>
    <property type="project" value="UniProtKB-EC"/>
</dbReference>
<evidence type="ECO:0000256" key="6">
    <source>
        <dbReference type="ARBA" id="ARBA00066388"/>
    </source>
</evidence>
<dbReference type="GO" id="GO:0016887">
    <property type="term" value="F:ATP hydrolysis activity"/>
    <property type="evidence" value="ECO:0007669"/>
    <property type="project" value="InterPro"/>
</dbReference>
<dbReference type="SUPFAM" id="SSF52540">
    <property type="entry name" value="P-loop containing nucleoside triphosphate hydrolases"/>
    <property type="match status" value="1"/>
</dbReference>
<dbReference type="InterPro" id="IPR050166">
    <property type="entry name" value="ABC_transporter_ATP-bind"/>
</dbReference>
<evidence type="ECO:0000256" key="5">
    <source>
        <dbReference type="ARBA" id="ARBA00063934"/>
    </source>
</evidence>
<evidence type="ECO:0000256" key="1">
    <source>
        <dbReference type="ARBA" id="ARBA00022448"/>
    </source>
</evidence>
<evidence type="ECO:0000256" key="7">
    <source>
        <dbReference type="ARBA" id="ARBA00070305"/>
    </source>
</evidence>
<dbReference type="InterPro" id="IPR027417">
    <property type="entry name" value="P-loop_NTPase"/>
</dbReference>
<keyword evidence="3 9" id="KW-0067">ATP-binding</keyword>
<dbReference type="EC" id="7.6.2.9" evidence="6"/>
<dbReference type="InterPro" id="IPR003439">
    <property type="entry name" value="ABC_transporter-like_ATP-bd"/>
</dbReference>
<dbReference type="SMART" id="SM00382">
    <property type="entry name" value="AAA"/>
    <property type="match status" value="1"/>
</dbReference>
<sequence>MKLTVDGVSKSFGGRSILREVDLTVGENEFVCILGHSGCGKSTLLNMVAGYLFPDEGEIQADGETIRGPSKSRGMVFQDHALFPWCTVLQNVSFGPEVQGVPKKQARETAARFLSLVGLEAYANHYPGELSGGMKQRVGIARALASSPDILLMDEPFGALDILTRDMMQRELRRIYEKLRPTILFVTHSISEAVYLADRLVVMKRGIIADIFEIGLEHPRSYESPGFGEAMARIERLLMEDEESSGAMSRP</sequence>
<feature type="domain" description="ABC transporter" evidence="8">
    <location>
        <begin position="3"/>
        <end position="230"/>
    </location>
</feature>
<comment type="catalytic activity">
    <reaction evidence="4">
        <text>a quaternary ammonium(out) + ATP + H2O = a quaternary ammonium(in) + ADP + phosphate + H(+)</text>
        <dbReference type="Rhea" id="RHEA:11036"/>
        <dbReference type="ChEBI" id="CHEBI:15377"/>
        <dbReference type="ChEBI" id="CHEBI:15378"/>
        <dbReference type="ChEBI" id="CHEBI:30616"/>
        <dbReference type="ChEBI" id="CHEBI:35267"/>
        <dbReference type="ChEBI" id="CHEBI:43474"/>
        <dbReference type="ChEBI" id="CHEBI:456216"/>
        <dbReference type="EC" id="7.6.2.9"/>
    </reaction>
</comment>
<dbReference type="InterPro" id="IPR003593">
    <property type="entry name" value="AAA+_ATPase"/>
</dbReference>
<evidence type="ECO:0000256" key="4">
    <source>
        <dbReference type="ARBA" id="ARBA00052482"/>
    </source>
</evidence>
<dbReference type="GO" id="GO:0005524">
    <property type="term" value="F:ATP binding"/>
    <property type="evidence" value="ECO:0007669"/>
    <property type="project" value="UniProtKB-KW"/>
</dbReference>
<dbReference type="AlphaFoldDB" id="A0A841TTQ3"/>
<dbReference type="Pfam" id="PF00005">
    <property type="entry name" value="ABC_tran"/>
    <property type="match status" value="1"/>
</dbReference>
<dbReference type="Gene3D" id="3.40.50.300">
    <property type="entry name" value="P-loop containing nucleotide triphosphate hydrolases"/>
    <property type="match status" value="1"/>
</dbReference>
<dbReference type="InterPro" id="IPR017871">
    <property type="entry name" value="ABC_transporter-like_CS"/>
</dbReference>
<comment type="caution">
    <text evidence="9">The sequence shown here is derived from an EMBL/GenBank/DDBJ whole genome shotgun (WGS) entry which is preliminary data.</text>
</comment>
<dbReference type="RefSeq" id="WP_185135842.1">
    <property type="nucleotide sequence ID" value="NZ_JACJVR010000041.1"/>
</dbReference>
<evidence type="ECO:0000313" key="9">
    <source>
        <dbReference type="EMBL" id="MBB6691847.1"/>
    </source>
</evidence>
<evidence type="ECO:0000313" key="10">
    <source>
        <dbReference type="Proteomes" id="UP000553776"/>
    </source>
</evidence>
<evidence type="ECO:0000256" key="3">
    <source>
        <dbReference type="ARBA" id="ARBA00022840"/>
    </source>
</evidence>
<proteinExistence type="predicted"/>
<organism evidence="9 10">
    <name type="scientific">Cohnella xylanilytica</name>
    <dbReference type="NCBI Taxonomy" id="557555"/>
    <lineage>
        <taxon>Bacteria</taxon>
        <taxon>Bacillati</taxon>
        <taxon>Bacillota</taxon>
        <taxon>Bacilli</taxon>
        <taxon>Bacillales</taxon>
        <taxon>Paenibacillaceae</taxon>
        <taxon>Cohnella</taxon>
    </lineage>
</organism>
<protein>
    <recommendedName>
        <fullName evidence="7">Carnitine transport ATP-binding protein OpuCA</fullName>
        <ecNumber evidence="6">7.6.2.9</ecNumber>
    </recommendedName>
</protein>
<dbReference type="PROSITE" id="PS50893">
    <property type="entry name" value="ABC_TRANSPORTER_2"/>
    <property type="match status" value="1"/>
</dbReference>
<evidence type="ECO:0000256" key="2">
    <source>
        <dbReference type="ARBA" id="ARBA00022741"/>
    </source>
</evidence>
<dbReference type="PANTHER" id="PTHR42788:SF13">
    <property type="entry name" value="ALIPHATIC SULFONATES IMPORT ATP-BINDING PROTEIN SSUB"/>
    <property type="match status" value="1"/>
</dbReference>
<reference evidence="9 10" key="1">
    <citation type="submission" date="2020-08" db="EMBL/GenBank/DDBJ databases">
        <title>Cohnella phylogeny.</title>
        <authorList>
            <person name="Dunlap C."/>
        </authorList>
    </citation>
    <scope>NUCLEOTIDE SEQUENCE [LARGE SCALE GENOMIC DNA]</scope>
    <source>
        <strain evidence="9 10">DSM 25239</strain>
    </source>
</reference>
<dbReference type="PANTHER" id="PTHR42788">
    <property type="entry name" value="TAURINE IMPORT ATP-BINDING PROTEIN-RELATED"/>
    <property type="match status" value="1"/>
</dbReference>
<dbReference type="PROSITE" id="PS00211">
    <property type="entry name" value="ABC_TRANSPORTER_1"/>
    <property type="match status" value="1"/>
</dbReference>
<dbReference type="CDD" id="cd03293">
    <property type="entry name" value="ABC_NrtD_SsuB_transporters"/>
    <property type="match status" value="1"/>
</dbReference>
<dbReference type="Proteomes" id="UP000553776">
    <property type="component" value="Unassembled WGS sequence"/>
</dbReference>